<dbReference type="Pfam" id="PF00263">
    <property type="entry name" value="Secretin"/>
    <property type="match status" value="1"/>
</dbReference>
<organism evidence="15 16">
    <name type="scientific">SAR92 clade bacterium</name>
    <dbReference type="NCBI Taxonomy" id="2315479"/>
    <lineage>
        <taxon>Bacteria</taxon>
        <taxon>Pseudomonadati</taxon>
        <taxon>Pseudomonadota</taxon>
        <taxon>Gammaproteobacteria</taxon>
        <taxon>Cellvibrionales</taxon>
        <taxon>Porticoccaceae</taxon>
        <taxon>SAR92 clade</taxon>
    </lineage>
</organism>
<dbReference type="Proteomes" id="UP000315889">
    <property type="component" value="Unassembled WGS sequence"/>
</dbReference>
<evidence type="ECO:0000256" key="5">
    <source>
        <dbReference type="ARBA" id="ARBA00022692"/>
    </source>
</evidence>
<evidence type="ECO:0000256" key="10">
    <source>
        <dbReference type="RuleBase" id="RU004004"/>
    </source>
</evidence>
<keyword evidence="4" id="KW-1134">Transmembrane beta strand</keyword>
<keyword evidence="7" id="KW-0653">Protein transport</keyword>
<feature type="domain" description="NolW-like" evidence="13">
    <location>
        <begin position="129"/>
        <end position="189"/>
    </location>
</feature>
<evidence type="ECO:0000259" key="14">
    <source>
        <dbReference type="Pfam" id="PF21305"/>
    </source>
</evidence>
<dbReference type="NCBIfam" id="TIGR02517">
    <property type="entry name" value="type_II_gspD"/>
    <property type="match status" value="1"/>
</dbReference>
<evidence type="ECO:0000259" key="12">
    <source>
        <dbReference type="Pfam" id="PF00263"/>
    </source>
</evidence>
<evidence type="ECO:0000256" key="3">
    <source>
        <dbReference type="ARBA" id="ARBA00022448"/>
    </source>
</evidence>
<accession>A0A520MHW3</accession>
<dbReference type="InterPro" id="IPR038591">
    <property type="entry name" value="NolW-like_sf"/>
</dbReference>
<comment type="subcellular location">
    <subcellularLocation>
        <location evidence="1 10">Cell outer membrane</location>
    </subcellularLocation>
</comment>
<dbReference type="PANTHER" id="PTHR30332:SF24">
    <property type="entry name" value="SECRETIN GSPD-RELATED"/>
    <property type="match status" value="1"/>
</dbReference>
<evidence type="ECO:0000256" key="6">
    <source>
        <dbReference type="ARBA" id="ARBA00022729"/>
    </source>
</evidence>
<dbReference type="Gene3D" id="3.30.1370.120">
    <property type="match status" value="2"/>
</dbReference>
<evidence type="ECO:0000313" key="16">
    <source>
        <dbReference type="Proteomes" id="UP000315889"/>
    </source>
</evidence>
<evidence type="ECO:0000259" key="13">
    <source>
        <dbReference type="Pfam" id="PF03958"/>
    </source>
</evidence>
<dbReference type="AlphaFoldDB" id="A0A520MHW3"/>
<dbReference type="InterPro" id="IPR001775">
    <property type="entry name" value="GspD/PilQ"/>
</dbReference>
<proteinExistence type="inferred from homology"/>
<feature type="domain" description="NolW-like" evidence="13">
    <location>
        <begin position="260"/>
        <end position="339"/>
    </location>
</feature>
<keyword evidence="8" id="KW-0472">Membrane</keyword>
<dbReference type="Pfam" id="PF21305">
    <property type="entry name" value="type_II_gspD_N0"/>
    <property type="match status" value="1"/>
</dbReference>
<evidence type="ECO:0000256" key="1">
    <source>
        <dbReference type="ARBA" id="ARBA00004442"/>
    </source>
</evidence>
<reference evidence="15 16" key="1">
    <citation type="submission" date="2019-02" db="EMBL/GenBank/DDBJ databases">
        <title>Prokaryotic population dynamics and viral predation in marine succession experiment using metagenomics: the confinement effect.</title>
        <authorList>
            <person name="Haro-Moreno J.M."/>
            <person name="Rodriguez-Valera F."/>
            <person name="Lopez-Perez M."/>
        </authorList>
    </citation>
    <scope>NUCLEOTIDE SEQUENCE [LARGE SCALE GENOMIC DNA]</scope>
    <source>
        <strain evidence="15">MED-G170</strain>
    </source>
</reference>
<feature type="domain" description="Type II/III secretion system secretin-like" evidence="12">
    <location>
        <begin position="425"/>
        <end position="592"/>
    </location>
</feature>
<evidence type="ECO:0000256" key="9">
    <source>
        <dbReference type="ARBA" id="ARBA00023237"/>
    </source>
</evidence>
<keyword evidence="6 11" id="KW-0732">Signal</keyword>
<dbReference type="InterPro" id="IPR005644">
    <property type="entry name" value="NolW-like"/>
</dbReference>
<comment type="caution">
    <text evidence="15">The sequence shown here is derived from an EMBL/GenBank/DDBJ whole genome shotgun (WGS) entry which is preliminary data.</text>
</comment>
<keyword evidence="9" id="KW-0998">Cell outer membrane</keyword>
<dbReference type="InterPro" id="IPR050810">
    <property type="entry name" value="Bact_Secretion_Sys_Channel"/>
</dbReference>
<evidence type="ECO:0000256" key="4">
    <source>
        <dbReference type="ARBA" id="ARBA00022452"/>
    </source>
</evidence>
<evidence type="ECO:0000256" key="11">
    <source>
        <dbReference type="SAM" id="SignalP"/>
    </source>
</evidence>
<evidence type="ECO:0000313" key="15">
    <source>
        <dbReference type="EMBL" id="RZO20800.1"/>
    </source>
</evidence>
<sequence length="639" mass="68459">MIVNTYKAKGKNRSLTRIGITVCLFWSLMSEAFAAETVQINFRDADIRSVIESAAEVTGKSFVLDPRVKGKVTIISPGPIDSTLLYEAIISALQVGGFQAVEDGAITRIIPFTQAFNFAGGDGDNKLVTEIIKINHVQAATLVPVIKPLLSNGARLLAYAQSNYLVISDIKSNVKKVKTILQEMDDPDQNAVEVITLNHISAGEAVHIAGQLKQLQKQELSLVEDGLNNRVIVSGPGMARTAFKNMLKLLDLPSAKKGSVEVIYLDYSRAAEIKPIIDGMLGSDVFLRLAGESTGDTKGKATYQVEIDELNNALILAAPSALVREIQNVVKKLDRARPQVLIEAVIAELSEEQARDLSSQLVITGKNRGGYISNFDGVLAGLLGTALSGSADGASAAQVLPQSVIGVVGDFDTDTNRGIGLLVQALKTDGRTKILSTPSVITLDNEEASLTVGEEVPFPTGSYANTNNSNSVNPFTTVNREEVGVMLKVKPQISKGNAVRLEIEQESSAVKTGTADSQLGATTTKSTMQTNVMIQDGEIFVLGGLIEGTSGNSASKVPILGDIPLIGNLFKSSNKNDREKVLMMFIRPTIIRTAEDAKALSKSKFDHLITRDFEGDEEGAVTKQIKEFINQGKASETTE</sequence>
<gene>
    <name evidence="15" type="primary">gspD</name>
    <name evidence="15" type="ORF">EVB03_03565</name>
</gene>
<keyword evidence="3 10" id="KW-0813">Transport</keyword>
<dbReference type="InterPro" id="IPR049371">
    <property type="entry name" value="GspD-like_N0"/>
</dbReference>
<dbReference type="Pfam" id="PF03958">
    <property type="entry name" value="Secretin_N"/>
    <property type="match status" value="2"/>
</dbReference>
<keyword evidence="5" id="KW-0812">Transmembrane</keyword>
<evidence type="ECO:0000256" key="8">
    <source>
        <dbReference type="ARBA" id="ARBA00023136"/>
    </source>
</evidence>
<dbReference type="GO" id="GO:0015627">
    <property type="term" value="C:type II protein secretion system complex"/>
    <property type="evidence" value="ECO:0007669"/>
    <property type="project" value="InterPro"/>
</dbReference>
<evidence type="ECO:0000256" key="2">
    <source>
        <dbReference type="ARBA" id="ARBA00006980"/>
    </source>
</evidence>
<evidence type="ECO:0000256" key="7">
    <source>
        <dbReference type="ARBA" id="ARBA00022927"/>
    </source>
</evidence>
<feature type="chain" id="PRO_5021996052" evidence="11">
    <location>
        <begin position="35"/>
        <end position="639"/>
    </location>
</feature>
<dbReference type="InterPro" id="IPR004846">
    <property type="entry name" value="T2SS/T3SS_dom"/>
</dbReference>
<dbReference type="InterPro" id="IPR013356">
    <property type="entry name" value="T2SS_GspD"/>
</dbReference>
<dbReference type="GO" id="GO:0015628">
    <property type="term" value="P:protein secretion by the type II secretion system"/>
    <property type="evidence" value="ECO:0007669"/>
    <property type="project" value="InterPro"/>
</dbReference>
<feature type="signal peptide" evidence="11">
    <location>
        <begin position="1"/>
        <end position="34"/>
    </location>
</feature>
<dbReference type="EMBL" id="SHBP01000003">
    <property type="protein sequence ID" value="RZO20800.1"/>
    <property type="molecule type" value="Genomic_DNA"/>
</dbReference>
<comment type="similarity">
    <text evidence="2">Belongs to the bacterial secretin family. GSP D subfamily.</text>
</comment>
<dbReference type="PRINTS" id="PR00811">
    <property type="entry name" value="BCTERIALGSPD"/>
</dbReference>
<dbReference type="GO" id="GO:0009279">
    <property type="term" value="C:cell outer membrane"/>
    <property type="evidence" value="ECO:0007669"/>
    <property type="project" value="UniProtKB-SubCell"/>
</dbReference>
<name>A0A520MHW3_9GAMM</name>
<feature type="domain" description="GspD-like N0" evidence="14">
    <location>
        <begin position="40"/>
        <end position="109"/>
    </location>
</feature>
<dbReference type="PANTHER" id="PTHR30332">
    <property type="entry name" value="PROBABLE GENERAL SECRETION PATHWAY PROTEIN D"/>
    <property type="match status" value="1"/>
</dbReference>
<protein>
    <submittedName>
        <fullName evidence="15">Type II secretion system protein GspD</fullName>
    </submittedName>
</protein>